<dbReference type="EMBL" id="BARV01039769">
    <property type="protein sequence ID" value="GAI47876.1"/>
    <property type="molecule type" value="Genomic_DNA"/>
</dbReference>
<proteinExistence type="predicted"/>
<gene>
    <name evidence="1" type="ORF">S06H3_60845</name>
</gene>
<organism evidence="1">
    <name type="scientific">marine sediment metagenome</name>
    <dbReference type="NCBI Taxonomy" id="412755"/>
    <lineage>
        <taxon>unclassified sequences</taxon>
        <taxon>metagenomes</taxon>
        <taxon>ecological metagenomes</taxon>
    </lineage>
</organism>
<comment type="caution">
    <text evidence="1">The sequence shown here is derived from an EMBL/GenBank/DDBJ whole genome shotgun (WGS) entry which is preliminary data.</text>
</comment>
<evidence type="ECO:0000313" key="1">
    <source>
        <dbReference type="EMBL" id="GAI47876.1"/>
    </source>
</evidence>
<sequence length="72" mass="8617">QKGDLSEFYEKECRELLDLVLKGETVTNFLTLFDDLSYLETKIHNYLEEILLRRDYILYTCNLCPGEPRLLR</sequence>
<name>X1PZD1_9ZZZZ</name>
<accession>X1PZD1</accession>
<dbReference type="AlphaFoldDB" id="X1PZD1"/>
<feature type="non-terminal residue" evidence="1">
    <location>
        <position position="1"/>
    </location>
</feature>
<reference evidence="1" key="1">
    <citation type="journal article" date="2014" name="Front. Microbiol.">
        <title>High frequency of phylogenetically diverse reductive dehalogenase-homologous genes in deep subseafloor sedimentary metagenomes.</title>
        <authorList>
            <person name="Kawai M."/>
            <person name="Futagami T."/>
            <person name="Toyoda A."/>
            <person name="Takaki Y."/>
            <person name="Nishi S."/>
            <person name="Hori S."/>
            <person name="Arai W."/>
            <person name="Tsubouchi T."/>
            <person name="Morono Y."/>
            <person name="Uchiyama I."/>
            <person name="Ito T."/>
            <person name="Fujiyama A."/>
            <person name="Inagaki F."/>
            <person name="Takami H."/>
        </authorList>
    </citation>
    <scope>NUCLEOTIDE SEQUENCE</scope>
    <source>
        <strain evidence="1">Expedition CK06-06</strain>
    </source>
</reference>
<protein>
    <submittedName>
        <fullName evidence="1">Uncharacterized protein</fullName>
    </submittedName>
</protein>